<dbReference type="OrthoDB" id="440566at2759"/>
<evidence type="ECO:0000313" key="4">
    <source>
        <dbReference type="Proteomes" id="UP000282613"/>
    </source>
</evidence>
<organism evidence="5">
    <name type="scientific">Taenia asiatica</name>
    <name type="common">Asian tapeworm</name>
    <dbReference type="NCBI Taxonomy" id="60517"/>
    <lineage>
        <taxon>Eukaryota</taxon>
        <taxon>Metazoa</taxon>
        <taxon>Spiralia</taxon>
        <taxon>Lophotrochozoa</taxon>
        <taxon>Platyhelminthes</taxon>
        <taxon>Cestoda</taxon>
        <taxon>Eucestoda</taxon>
        <taxon>Cyclophyllidea</taxon>
        <taxon>Taeniidae</taxon>
        <taxon>Taenia</taxon>
    </lineage>
</organism>
<dbReference type="GO" id="GO:0003714">
    <property type="term" value="F:transcription corepressor activity"/>
    <property type="evidence" value="ECO:0007669"/>
    <property type="project" value="TreeGrafter"/>
</dbReference>
<reference evidence="5" key="1">
    <citation type="submission" date="2017-02" db="UniProtKB">
        <authorList>
            <consortium name="WormBaseParasite"/>
        </authorList>
    </citation>
    <scope>IDENTIFICATION</scope>
</reference>
<reference evidence="3 4" key="2">
    <citation type="submission" date="2018-11" db="EMBL/GenBank/DDBJ databases">
        <authorList>
            <consortium name="Pathogen Informatics"/>
        </authorList>
    </citation>
    <scope>NUCLEOTIDE SEQUENCE [LARGE SCALE GENOMIC DNA]</scope>
</reference>
<evidence type="ECO:0000256" key="1">
    <source>
        <dbReference type="ARBA" id="ARBA00009143"/>
    </source>
</evidence>
<protein>
    <recommendedName>
        <fullName evidence="2">18 kDa Sin3-associated polypeptide</fullName>
    </recommendedName>
</protein>
<dbReference type="GO" id="GO:0005634">
    <property type="term" value="C:nucleus"/>
    <property type="evidence" value="ECO:0007669"/>
    <property type="project" value="TreeGrafter"/>
</dbReference>
<dbReference type="Proteomes" id="UP000282613">
    <property type="component" value="Unassembled WGS sequence"/>
</dbReference>
<dbReference type="STRING" id="60517.A0A0R3W381"/>
<dbReference type="InterPro" id="IPR042534">
    <property type="entry name" value="SAP18_sf"/>
</dbReference>
<evidence type="ECO:0000313" key="5">
    <source>
        <dbReference type="WBParaSite" id="TASK_0000435401-mRNA-1"/>
    </source>
</evidence>
<gene>
    <name evidence="3" type="ORF">TASK_LOCUS4355</name>
</gene>
<dbReference type="EMBL" id="UYRS01018343">
    <property type="protein sequence ID" value="VDK33283.1"/>
    <property type="molecule type" value="Genomic_DNA"/>
</dbReference>
<comment type="similarity">
    <text evidence="1">Belongs to the SAP18 family.</text>
</comment>
<dbReference type="Pfam" id="PF06487">
    <property type="entry name" value="SAP18"/>
    <property type="match status" value="1"/>
</dbReference>
<keyword evidence="4" id="KW-1185">Reference proteome</keyword>
<name>A0A0R3W381_TAEAS</name>
<dbReference type="InterPro" id="IPR010516">
    <property type="entry name" value="SAP18"/>
</dbReference>
<evidence type="ECO:0000313" key="3">
    <source>
        <dbReference type="EMBL" id="VDK33283.1"/>
    </source>
</evidence>
<dbReference type="AlphaFoldDB" id="A0A0R3W381"/>
<proteinExistence type="inferred from homology"/>
<dbReference type="PANTHER" id="PTHR13082">
    <property type="entry name" value="SAP18"/>
    <property type="match status" value="1"/>
</dbReference>
<evidence type="ECO:0000256" key="2">
    <source>
        <dbReference type="ARBA" id="ARBA00030511"/>
    </source>
</evidence>
<dbReference type="Gene3D" id="3.10.20.550">
    <property type="entry name" value="ASAP complex, SAP18 subunit"/>
    <property type="match status" value="1"/>
</dbReference>
<sequence>MVLGERSDGRIDREKTCPLLLRLFCGHCSHNKLYEYSRKSFPLNELQAYTWLDATLLELSSLVKIVNPDARKRGTIFDFAIVSPDPRSPGYKMRDIGSVCSGFPSDSDKIMLKARAYLLRMILIVCVHFCLDGSFRHADCAFRIGDMVDVAVTPPATERTSTGGGIGNTKRRVVRRNADPLVNASATTTGTFQAEQPVRRVVGRDYDSYHYYHPRQRRFM</sequence>
<dbReference type="PANTHER" id="PTHR13082:SF0">
    <property type="entry name" value="HISTONE DEACETYLASE COMPLEX SUBUNIT SAP18"/>
    <property type="match status" value="1"/>
</dbReference>
<accession>A0A0R3W381</accession>
<dbReference type="WBParaSite" id="TASK_0000435401-mRNA-1">
    <property type="protein sequence ID" value="TASK_0000435401-mRNA-1"/>
    <property type="gene ID" value="TASK_0000435401"/>
</dbReference>